<evidence type="ECO:0000256" key="5">
    <source>
        <dbReference type="ARBA" id="ARBA00022630"/>
    </source>
</evidence>
<evidence type="ECO:0000256" key="2">
    <source>
        <dbReference type="ARBA" id="ARBA00004777"/>
    </source>
</evidence>
<gene>
    <name evidence="13" type="primary">metF</name>
    <name evidence="13" type="ORF">GTA51_16850</name>
</gene>
<dbReference type="PANTHER" id="PTHR45754">
    <property type="entry name" value="METHYLENETETRAHYDROFOLATE REDUCTASE"/>
    <property type="match status" value="1"/>
</dbReference>
<comment type="cofactor">
    <cofactor evidence="1 12">
        <name>FAD</name>
        <dbReference type="ChEBI" id="CHEBI:57692"/>
    </cofactor>
</comment>
<comment type="caution">
    <text evidence="13">The sequence shown here is derived from an EMBL/GenBank/DDBJ whole genome shotgun (WGS) entry which is preliminary data.</text>
</comment>
<evidence type="ECO:0000256" key="11">
    <source>
        <dbReference type="ARBA" id="ARBA00048628"/>
    </source>
</evidence>
<dbReference type="NCBIfam" id="TIGR00676">
    <property type="entry name" value="fadh2"/>
    <property type="match status" value="1"/>
</dbReference>
<evidence type="ECO:0000256" key="4">
    <source>
        <dbReference type="ARBA" id="ARBA00022605"/>
    </source>
</evidence>
<dbReference type="InterPro" id="IPR004620">
    <property type="entry name" value="MTHF_reductase_bac"/>
</dbReference>
<sequence length="290" mass="31230">MRIRELMEAKRPFVSLEFFPPKEREAWEGFFGVVEQLLPVRPLFVSVTYGAGGSTHAHTLEIVSRLKTAYGLEPMAHLTCVGASRDKIRGFLDALRAAGVDNVLALRGDPPKGQEHFVPDSEDFQHASDLVTFIRQEYPQLCVGVAGYPECHPEAASPETDLTHLCGKLERGGNFVVTQLFFDNDKYFAFVDKAKAAGITVPIVPGVLPVLSLASIKRFATLCGASLPPAYMAELEAADAAGGSAAVAEVGIAYARKQAQDLIARGAPGVHLYTLNKAEAVLSIVSGLDY</sequence>
<keyword evidence="9" id="KW-0486">Methionine biosynthesis</keyword>
<evidence type="ECO:0000256" key="10">
    <source>
        <dbReference type="ARBA" id="ARBA00034478"/>
    </source>
</evidence>
<dbReference type="SUPFAM" id="SSF51730">
    <property type="entry name" value="FAD-linked oxidoreductase"/>
    <property type="match status" value="1"/>
</dbReference>
<dbReference type="OrthoDB" id="9812555at2"/>
<evidence type="ECO:0000256" key="12">
    <source>
        <dbReference type="RuleBase" id="RU003862"/>
    </source>
</evidence>
<evidence type="ECO:0000313" key="14">
    <source>
        <dbReference type="Proteomes" id="UP000482487"/>
    </source>
</evidence>
<dbReference type="Gene3D" id="3.20.20.220">
    <property type="match status" value="1"/>
</dbReference>
<dbReference type="GO" id="GO:0005829">
    <property type="term" value="C:cytosol"/>
    <property type="evidence" value="ECO:0007669"/>
    <property type="project" value="InterPro"/>
</dbReference>
<accession>A0A7C9INI2</accession>
<evidence type="ECO:0000256" key="6">
    <source>
        <dbReference type="ARBA" id="ARBA00022827"/>
    </source>
</evidence>
<dbReference type="EMBL" id="WVUD01000042">
    <property type="protein sequence ID" value="MYL84784.1"/>
    <property type="molecule type" value="Genomic_DNA"/>
</dbReference>
<dbReference type="UniPathway" id="UPA00193"/>
<keyword evidence="7 12" id="KW-0560">Oxidoreductase</keyword>
<dbReference type="GO" id="GO:0071949">
    <property type="term" value="F:FAD binding"/>
    <property type="evidence" value="ECO:0007669"/>
    <property type="project" value="TreeGrafter"/>
</dbReference>
<evidence type="ECO:0000256" key="9">
    <source>
        <dbReference type="ARBA" id="ARBA00023167"/>
    </source>
</evidence>
<dbReference type="InterPro" id="IPR003171">
    <property type="entry name" value="Mehydrof_redctse-like"/>
</dbReference>
<keyword evidence="6 12" id="KW-0274">FAD</keyword>
<dbReference type="AlphaFoldDB" id="A0A7C9INI2"/>
<evidence type="ECO:0000256" key="8">
    <source>
        <dbReference type="ARBA" id="ARBA00023027"/>
    </source>
</evidence>
<evidence type="ECO:0000256" key="3">
    <source>
        <dbReference type="ARBA" id="ARBA00006743"/>
    </source>
</evidence>
<dbReference type="PANTHER" id="PTHR45754:SF3">
    <property type="entry name" value="METHYLENETETRAHYDROFOLATE REDUCTASE (NADPH)"/>
    <property type="match status" value="1"/>
</dbReference>
<dbReference type="Pfam" id="PF02219">
    <property type="entry name" value="MTHFR"/>
    <property type="match status" value="1"/>
</dbReference>
<protein>
    <recommendedName>
        <fullName evidence="12">Methylenetetrahydrofolate reductase</fullName>
        <ecNumber evidence="12">1.5.1.54</ecNumber>
    </recommendedName>
</protein>
<dbReference type="Proteomes" id="UP000482487">
    <property type="component" value="Unassembled WGS sequence"/>
</dbReference>
<reference evidence="13 14" key="1">
    <citation type="submission" date="2020-01" db="EMBL/GenBank/DDBJ databases">
        <title>Genome sequence of Desulfovibrio aerotolerans DSM 16695(T).</title>
        <authorList>
            <person name="Karnachuk O."/>
            <person name="Avakyan M."/>
            <person name="Mardanov A."/>
            <person name="Kadnikov V."/>
            <person name="Ravin N."/>
        </authorList>
    </citation>
    <scope>NUCLEOTIDE SEQUENCE [LARGE SCALE GENOMIC DNA]</scope>
    <source>
        <strain evidence="13 14">DSM 16695</strain>
    </source>
</reference>
<dbReference type="RefSeq" id="WP_160963125.1">
    <property type="nucleotide sequence ID" value="NZ_WVUD01000042.1"/>
</dbReference>
<proteinExistence type="inferred from homology"/>
<keyword evidence="8" id="KW-0520">NAD</keyword>
<dbReference type="CDD" id="cd00537">
    <property type="entry name" value="MTHFR"/>
    <property type="match status" value="1"/>
</dbReference>
<dbReference type="EC" id="1.5.1.54" evidence="12"/>
<dbReference type="GO" id="GO:0106312">
    <property type="term" value="F:methylenetetrahydrofolate reductase (NADH) activity"/>
    <property type="evidence" value="ECO:0007669"/>
    <property type="project" value="UniProtKB-EC"/>
</dbReference>
<organism evidence="13 14">
    <name type="scientific">Solidesulfovibrio aerotolerans</name>
    <dbReference type="NCBI Taxonomy" id="295255"/>
    <lineage>
        <taxon>Bacteria</taxon>
        <taxon>Pseudomonadati</taxon>
        <taxon>Thermodesulfobacteriota</taxon>
        <taxon>Desulfovibrionia</taxon>
        <taxon>Desulfovibrionales</taxon>
        <taxon>Desulfovibrionaceae</taxon>
        <taxon>Solidesulfovibrio</taxon>
    </lineage>
</organism>
<evidence type="ECO:0000256" key="7">
    <source>
        <dbReference type="ARBA" id="ARBA00023002"/>
    </source>
</evidence>
<dbReference type="InterPro" id="IPR029041">
    <property type="entry name" value="FAD-linked_oxidoreductase-like"/>
</dbReference>
<comment type="pathway">
    <text evidence="2 12">One-carbon metabolism; tetrahydrofolate interconversion.</text>
</comment>
<dbReference type="GO" id="GO:0035999">
    <property type="term" value="P:tetrahydrofolate interconversion"/>
    <property type="evidence" value="ECO:0007669"/>
    <property type="project" value="UniProtKB-UniPathway"/>
</dbReference>
<keyword evidence="4" id="KW-0028">Amino-acid biosynthesis</keyword>
<keyword evidence="14" id="KW-1185">Reference proteome</keyword>
<keyword evidence="5 12" id="KW-0285">Flavoprotein</keyword>
<comment type="pathway">
    <text evidence="10">Amino-acid biosynthesis; L-methionine biosynthesis via de novo pathway.</text>
</comment>
<evidence type="ECO:0000313" key="13">
    <source>
        <dbReference type="EMBL" id="MYL84784.1"/>
    </source>
</evidence>
<evidence type="ECO:0000256" key="1">
    <source>
        <dbReference type="ARBA" id="ARBA00001974"/>
    </source>
</evidence>
<comment type="similarity">
    <text evidence="3 12">Belongs to the methylenetetrahydrofolate reductase family.</text>
</comment>
<comment type="catalytic activity">
    <reaction evidence="11">
        <text>(6S)-5-methyl-5,6,7,8-tetrahydrofolate + NAD(+) = (6R)-5,10-methylene-5,6,7,8-tetrahydrofolate + NADH + H(+)</text>
        <dbReference type="Rhea" id="RHEA:19821"/>
        <dbReference type="ChEBI" id="CHEBI:15378"/>
        <dbReference type="ChEBI" id="CHEBI:15636"/>
        <dbReference type="ChEBI" id="CHEBI:18608"/>
        <dbReference type="ChEBI" id="CHEBI:57540"/>
        <dbReference type="ChEBI" id="CHEBI:57945"/>
        <dbReference type="EC" id="1.5.1.54"/>
    </reaction>
    <physiologicalReaction direction="right-to-left" evidence="11">
        <dbReference type="Rhea" id="RHEA:19823"/>
    </physiologicalReaction>
</comment>
<name>A0A7C9INI2_9BACT</name>
<dbReference type="GO" id="GO:0009086">
    <property type="term" value="P:methionine biosynthetic process"/>
    <property type="evidence" value="ECO:0007669"/>
    <property type="project" value="UniProtKB-KW"/>
</dbReference>